<dbReference type="RefSeq" id="WP_305790342.1">
    <property type="nucleotide sequence ID" value="NZ_FOVG01000003.1"/>
</dbReference>
<keyword evidence="2" id="KW-1185">Reference proteome</keyword>
<dbReference type="Proteomes" id="UP000198968">
    <property type="component" value="Unassembled WGS sequence"/>
</dbReference>
<sequence length="82" mass="8691">MVATVVMVAVTETGEMVEMLVLAVTEMAATAVMEVKTEEMAETEVMVTDQVMAETEAMRVLAASVVRVAAAGIREDMMVPPG</sequence>
<proteinExistence type="predicted"/>
<dbReference type="AlphaFoldDB" id="A0A1I5EB05"/>
<evidence type="ECO:0000313" key="1">
    <source>
        <dbReference type="EMBL" id="SFO08251.1"/>
    </source>
</evidence>
<gene>
    <name evidence="1" type="ORF">SAMN05428971_2839</name>
</gene>
<protein>
    <submittedName>
        <fullName evidence="1">Uncharacterized protein</fullName>
    </submittedName>
</protein>
<dbReference type="EMBL" id="FOVG01000003">
    <property type="protein sequence ID" value="SFO08251.1"/>
    <property type="molecule type" value="Genomic_DNA"/>
</dbReference>
<organism evidence="1 2">
    <name type="scientific">Candidatus Pantoea varia</name>
    <dbReference type="NCBI Taxonomy" id="1881036"/>
    <lineage>
        <taxon>Bacteria</taxon>
        <taxon>Pseudomonadati</taxon>
        <taxon>Pseudomonadota</taxon>
        <taxon>Gammaproteobacteria</taxon>
        <taxon>Enterobacterales</taxon>
        <taxon>Erwiniaceae</taxon>
        <taxon>Pantoea</taxon>
    </lineage>
</organism>
<accession>A0A1I5EB05</accession>
<reference evidence="2" key="1">
    <citation type="submission" date="2016-10" db="EMBL/GenBank/DDBJ databases">
        <authorList>
            <person name="Varghese N."/>
            <person name="Submissions S."/>
        </authorList>
    </citation>
    <scope>NUCLEOTIDE SEQUENCE [LARGE SCALE GENOMIC DNA]</scope>
    <source>
        <strain evidence="2">OV426</strain>
    </source>
</reference>
<evidence type="ECO:0000313" key="2">
    <source>
        <dbReference type="Proteomes" id="UP000198968"/>
    </source>
</evidence>
<name>A0A1I5EB05_9GAMM</name>